<dbReference type="Pfam" id="PF02668">
    <property type="entry name" value="TauD"/>
    <property type="match status" value="1"/>
</dbReference>
<comment type="cofactor">
    <cofactor evidence="1">
        <name>Fe(2+)</name>
        <dbReference type="ChEBI" id="CHEBI:29033"/>
    </cofactor>
</comment>
<dbReference type="GO" id="GO:0017000">
    <property type="term" value="P:antibiotic biosynthetic process"/>
    <property type="evidence" value="ECO:0007669"/>
    <property type="project" value="UniProtKB-KW"/>
</dbReference>
<accession>A0A2K8T1Q7</accession>
<evidence type="ECO:0000256" key="1">
    <source>
        <dbReference type="ARBA" id="ARBA00001954"/>
    </source>
</evidence>
<dbReference type="OrthoDB" id="9769888at2"/>
<name>A0A2K8T1Q7_9NOSO</name>
<feature type="domain" description="TauD/TfdA-like" evidence="4">
    <location>
        <begin position="29"/>
        <end position="281"/>
    </location>
</feature>
<keyword evidence="3" id="KW-0045">Antibiotic biosynthesis</keyword>
<proteinExistence type="predicted"/>
<dbReference type="Proteomes" id="UP000232003">
    <property type="component" value="Chromosome"/>
</dbReference>
<evidence type="ECO:0000256" key="3">
    <source>
        <dbReference type="ARBA" id="ARBA00023194"/>
    </source>
</evidence>
<reference evidence="5 6" key="1">
    <citation type="submission" date="2017-11" db="EMBL/GenBank/DDBJ databases">
        <title>Complete genome of a free-living desiccation-tolerant cyanobacterium and its photosynthetic adaptation to extreme terrestrial habitat.</title>
        <authorList>
            <person name="Shang J."/>
        </authorList>
    </citation>
    <scope>NUCLEOTIDE SEQUENCE [LARGE SCALE GENOMIC DNA]</scope>
    <source>
        <strain evidence="5 6">CCNUN1</strain>
    </source>
</reference>
<sequence length="288" mass="32777">MLETDTLSISSAKIIHNNTSQSILQLPVQETLDYFKSHGVLLFRGFGVNYEQMKAFAEKFSSRFVLDKDRPIVDSRNKYVTLVDPGMHYVSPHCENANSPFRPDVIWFCCSVPASQGGETLYWDGVQVWQALDEELRQLFIAKKIKFFQKFPAADWKRFLGAGATLDDVKRTLNGISGLSYKINEDQSVSLEYVCSAFVKTKYGHQEAFANSLISEYKNPRGAVTFADGSPIPSAIINQIQQVMNNLTEVIPWQASDLVMIDNSRFLHGRRSFTDIKRRIYSLLSYMK</sequence>
<dbReference type="SUPFAM" id="SSF51197">
    <property type="entry name" value="Clavaminate synthase-like"/>
    <property type="match status" value="1"/>
</dbReference>
<dbReference type="RefSeq" id="WP_100901981.1">
    <property type="nucleotide sequence ID" value="NZ_CAWNNC010000001.1"/>
</dbReference>
<dbReference type="InterPro" id="IPR050411">
    <property type="entry name" value="AlphaKG_dependent_hydroxylases"/>
</dbReference>
<keyword evidence="5" id="KW-0223">Dioxygenase</keyword>
<dbReference type="GO" id="GO:0051213">
    <property type="term" value="F:dioxygenase activity"/>
    <property type="evidence" value="ECO:0007669"/>
    <property type="project" value="UniProtKB-KW"/>
</dbReference>
<gene>
    <name evidence="5" type="ORF">COO91_07661</name>
</gene>
<keyword evidence="6" id="KW-1185">Reference proteome</keyword>
<organism evidence="5 6">
    <name type="scientific">Nostoc flagelliforme CCNUN1</name>
    <dbReference type="NCBI Taxonomy" id="2038116"/>
    <lineage>
        <taxon>Bacteria</taxon>
        <taxon>Bacillati</taxon>
        <taxon>Cyanobacteriota</taxon>
        <taxon>Cyanophyceae</taxon>
        <taxon>Nostocales</taxon>
        <taxon>Nostocaceae</taxon>
        <taxon>Nostoc</taxon>
    </lineage>
</organism>
<dbReference type="PANTHER" id="PTHR10696">
    <property type="entry name" value="GAMMA-BUTYROBETAINE HYDROXYLASE-RELATED"/>
    <property type="match status" value="1"/>
</dbReference>
<dbReference type="InterPro" id="IPR003819">
    <property type="entry name" value="TauD/TfdA-like"/>
</dbReference>
<keyword evidence="2" id="KW-0560">Oxidoreductase</keyword>
<dbReference type="PANTHER" id="PTHR10696:SF56">
    <property type="entry name" value="TAUD_TFDA-LIKE DOMAIN-CONTAINING PROTEIN"/>
    <property type="match status" value="1"/>
</dbReference>
<protein>
    <submittedName>
        <fullName evidence="5">Taurine dioxygenase, alpha-ketoglutarate-dependent</fullName>
    </submittedName>
</protein>
<dbReference type="AlphaFoldDB" id="A0A2K8T1Q7"/>
<evidence type="ECO:0000259" key="4">
    <source>
        <dbReference type="Pfam" id="PF02668"/>
    </source>
</evidence>
<dbReference type="KEGG" id="nfl:COO91_07661"/>
<evidence type="ECO:0000256" key="2">
    <source>
        <dbReference type="ARBA" id="ARBA00023002"/>
    </source>
</evidence>
<evidence type="ECO:0000313" key="5">
    <source>
        <dbReference type="EMBL" id="AUB41611.1"/>
    </source>
</evidence>
<evidence type="ECO:0000313" key="6">
    <source>
        <dbReference type="Proteomes" id="UP000232003"/>
    </source>
</evidence>
<dbReference type="InterPro" id="IPR042098">
    <property type="entry name" value="TauD-like_sf"/>
</dbReference>
<dbReference type="EMBL" id="CP024785">
    <property type="protein sequence ID" value="AUB41611.1"/>
    <property type="molecule type" value="Genomic_DNA"/>
</dbReference>
<dbReference type="Gene3D" id="3.60.130.10">
    <property type="entry name" value="Clavaminate synthase-like"/>
    <property type="match status" value="1"/>
</dbReference>